<name>Q1GT73_SPHAL</name>
<sequence length="575" mass="63105">MGAGSGMFGFWASQTQFVSWHFRGGSAMRRFIPAAMILPLAACTHVATFRTQDIAPPAEGEALKGASYALPMVQFDLEIARSLSSCDTAATPLFAVQATAKESYVEGERFEIDPSALSSLFKTSSLAIEKYEDLDTLKSFNAGADDRTGDILVAVARTGIAIAGATAGIPVPLDAVGESSPWKNVLERAQSIRLWCSAEAQKRLATVEMETGNLERLNARLEAVNAHVVRLKELAAFRRFDKAMMDSLYQEVQKQQQLATEIATTKAALADATGALGAKTELRWPTASSATPRADDLRHQVRFWDSARKLRKFCSNFQLVAWNGVSGVPLDPASLVGNETALDAHCEGVIAVLRQSIDVRLRFEPVTQTRWATGGNVDLAYKLPSDAPAKGLLVREPIRASLVAEYRLSGTADWKTALKDEPLWVPQLGTLRFLKFASGPFENELLSVELRKDGRIEKQRYETKEAALARLGASAVDIAERVRSDAEKREERRRADEKYLRETAAAERAEELARLQYQLDMLTRKKALIEASRDDSAERLAAAELAQINADIAMLKAQIDRIKLTNELGLLQPPG</sequence>
<reference evidence="1 2" key="1">
    <citation type="journal article" date="2009" name="Proc. Natl. Acad. Sci. U.S.A.">
        <title>The genomic basis of trophic strategy in marine bacteria.</title>
        <authorList>
            <person name="Lauro F.M."/>
            <person name="McDougald D."/>
            <person name="Thomas T."/>
            <person name="Williams T.J."/>
            <person name="Egan S."/>
            <person name="Rice S."/>
            <person name="DeMaere M.Z."/>
            <person name="Ting L."/>
            <person name="Ertan H."/>
            <person name="Johnson J."/>
            <person name="Ferriera S."/>
            <person name="Lapidus A."/>
            <person name="Anderson I."/>
            <person name="Kyrpides N."/>
            <person name="Munk A.C."/>
            <person name="Detter C."/>
            <person name="Han C.S."/>
            <person name="Brown M.V."/>
            <person name="Robb F.T."/>
            <person name="Kjelleberg S."/>
            <person name="Cavicchioli R."/>
        </authorList>
    </citation>
    <scope>NUCLEOTIDE SEQUENCE [LARGE SCALE GENOMIC DNA]</scope>
    <source>
        <strain evidence="2">DSM 13593 / LMG 18877 / RB2256</strain>
    </source>
</reference>
<accession>Q1GT73</accession>
<proteinExistence type="predicted"/>
<protein>
    <submittedName>
        <fullName evidence="1">Uncharacterized protein</fullName>
    </submittedName>
</protein>
<evidence type="ECO:0000313" key="2">
    <source>
        <dbReference type="Proteomes" id="UP000006578"/>
    </source>
</evidence>
<dbReference type="EMBL" id="CP000356">
    <property type="protein sequence ID" value="ABF53149.1"/>
    <property type="molecule type" value="Genomic_DNA"/>
</dbReference>
<keyword evidence="2" id="KW-1185">Reference proteome</keyword>
<dbReference type="HOGENOM" id="CLU_473986_0_0_5"/>
<dbReference type="eggNOG" id="ENOG502ZX0C">
    <property type="taxonomic scope" value="Bacteria"/>
</dbReference>
<evidence type="ECO:0000313" key="1">
    <source>
        <dbReference type="EMBL" id="ABF53149.1"/>
    </source>
</evidence>
<dbReference type="Proteomes" id="UP000006578">
    <property type="component" value="Chromosome"/>
</dbReference>
<gene>
    <name evidence="1" type="ordered locus">Sala_1435</name>
</gene>
<dbReference type="KEGG" id="sal:Sala_1435"/>
<organism evidence="1 2">
    <name type="scientific">Sphingopyxis alaskensis (strain DSM 13593 / LMG 18877 / RB2256)</name>
    <name type="common">Sphingomonas alaskensis</name>
    <dbReference type="NCBI Taxonomy" id="317655"/>
    <lineage>
        <taxon>Bacteria</taxon>
        <taxon>Pseudomonadati</taxon>
        <taxon>Pseudomonadota</taxon>
        <taxon>Alphaproteobacteria</taxon>
        <taxon>Sphingomonadales</taxon>
        <taxon>Sphingomonadaceae</taxon>
        <taxon>Sphingopyxis</taxon>
    </lineage>
</organism>
<dbReference type="AlphaFoldDB" id="Q1GT73"/>